<dbReference type="OrthoDB" id="10437934at2759"/>
<dbReference type="EMBL" id="CAJDYZ010011703">
    <property type="protein sequence ID" value="CAD1479869.1"/>
    <property type="molecule type" value="Genomic_DNA"/>
</dbReference>
<dbReference type="AlphaFoldDB" id="A0A6V7HGZ6"/>
<name>A0A6V7HGZ6_9HYME</name>
<feature type="non-terminal residue" evidence="1">
    <location>
        <position position="1"/>
    </location>
</feature>
<accession>A0A6V7HGZ6</accession>
<keyword evidence="2" id="KW-1185">Reference proteome</keyword>
<evidence type="ECO:0000313" key="1">
    <source>
        <dbReference type="EMBL" id="CAD1479869.1"/>
    </source>
</evidence>
<reference evidence="1" key="1">
    <citation type="submission" date="2020-07" db="EMBL/GenBank/DDBJ databases">
        <authorList>
            <person name="Nazaruddin N."/>
        </authorList>
    </citation>
    <scope>NUCLEOTIDE SEQUENCE</scope>
</reference>
<dbReference type="Proteomes" id="UP000752696">
    <property type="component" value="Unassembled WGS sequence"/>
</dbReference>
<protein>
    <submittedName>
        <fullName evidence="1">Uncharacterized protein</fullName>
    </submittedName>
</protein>
<gene>
    <name evidence="1" type="ORF">MHI_LOCUS886717</name>
</gene>
<sequence length="131" mass="15262">VRLNDREEREQRFDSQLITRWRGLPFLERLATVFTRRIRMIFSPYANHPPRIMPACKCLSFAIAIIERYVGHTVIIKTLREGEITWKLRSAVRPPPKLQGPRDCAPSKLQLNTREPLSYAFSTRSLPTTKA</sequence>
<organism evidence="1 2">
    <name type="scientific">Heterotrigona itama</name>
    <dbReference type="NCBI Taxonomy" id="395501"/>
    <lineage>
        <taxon>Eukaryota</taxon>
        <taxon>Metazoa</taxon>
        <taxon>Ecdysozoa</taxon>
        <taxon>Arthropoda</taxon>
        <taxon>Hexapoda</taxon>
        <taxon>Insecta</taxon>
        <taxon>Pterygota</taxon>
        <taxon>Neoptera</taxon>
        <taxon>Endopterygota</taxon>
        <taxon>Hymenoptera</taxon>
        <taxon>Apocrita</taxon>
        <taxon>Aculeata</taxon>
        <taxon>Apoidea</taxon>
        <taxon>Anthophila</taxon>
        <taxon>Apidae</taxon>
        <taxon>Heterotrigona</taxon>
    </lineage>
</organism>
<proteinExistence type="predicted"/>
<evidence type="ECO:0000313" key="2">
    <source>
        <dbReference type="Proteomes" id="UP000752696"/>
    </source>
</evidence>
<comment type="caution">
    <text evidence="1">The sequence shown here is derived from an EMBL/GenBank/DDBJ whole genome shotgun (WGS) entry which is preliminary data.</text>
</comment>